<dbReference type="EMBL" id="JAVDYJ010000001">
    <property type="protein sequence ID" value="MDR7346363.1"/>
    <property type="molecule type" value="Genomic_DNA"/>
</dbReference>
<name>A0ABU2AYD8_9MICC</name>
<keyword evidence="1" id="KW-0240">DNA-directed RNA polymerase</keyword>
<protein>
    <submittedName>
        <fullName evidence="1">DNA-directed RNA polymerase subunit M/transcription elongation factor TFIIS</fullName>
    </submittedName>
</protein>
<keyword evidence="1" id="KW-0648">Protein biosynthesis</keyword>
<keyword evidence="2" id="KW-1185">Reference proteome</keyword>
<reference evidence="1 2" key="1">
    <citation type="submission" date="2023-07" db="EMBL/GenBank/DDBJ databases">
        <title>Sequencing the genomes of 1000 actinobacteria strains.</title>
        <authorList>
            <person name="Klenk H.-P."/>
        </authorList>
    </citation>
    <scope>NUCLEOTIDE SEQUENCE [LARGE SCALE GENOMIC DNA]</scope>
    <source>
        <strain evidence="1 2">DSM 22966</strain>
    </source>
</reference>
<dbReference type="GO" id="GO:0003746">
    <property type="term" value="F:translation elongation factor activity"/>
    <property type="evidence" value="ECO:0007669"/>
    <property type="project" value="UniProtKB-KW"/>
</dbReference>
<dbReference type="GO" id="GO:0000428">
    <property type="term" value="C:DNA-directed RNA polymerase complex"/>
    <property type="evidence" value="ECO:0007669"/>
    <property type="project" value="UniProtKB-KW"/>
</dbReference>
<sequence>MGDPACWLDQLCPECSAMLEPPAEGATTVQCWRCKATVRFGDEGPEVLPDS</sequence>
<organism evidence="1 2">
    <name type="scientific">Enteractinococcus fodinae</name>
    <dbReference type="NCBI Taxonomy" id="684663"/>
    <lineage>
        <taxon>Bacteria</taxon>
        <taxon>Bacillati</taxon>
        <taxon>Actinomycetota</taxon>
        <taxon>Actinomycetes</taxon>
        <taxon>Micrococcales</taxon>
        <taxon>Micrococcaceae</taxon>
    </lineage>
</organism>
<dbReference type="Proteomes" id="UP001183794">
    <property type="component" value="Unassembled WGS sequence"/>
</dbReference>
<keyword evidence="1" id="KW-0804">Transcription</keyword>
<evidence type="ECO:0000313" key="1">
    <source>
        <dbReference type="EMBL" id="MDR7346363.1"/>
    </source>
</evidence>
<accession>A0ABU2AYD8</accession>
<evidence type="ECO:0000313" key="2">
    <source>
        <dbReference type="Proteomes" id="UP001183794"/>
    </source>
</evidence>
<proteinExistence type="predicted"/>
<gene>
    <name evidence="1" type="ORF">J2S62_000620</name>
</gene>
<comment type="caution">
    <text evidence="1">The sequence shown here is derived from an EMBL/GenBank/DDBJ whole genome shotgun (WGS) entry which is preliminary data.</text>
</comment>
<keyword evidence="1" id="KW-0251">Elongation factor</keyword>